<keyword evidence="3" id="KW-0819">tRNA processing</keyword>
<dbReference type="InterPro" id="IPR043519">
    <property type="entry name" value="NT_sf"/>
</dbReference>
<dbReference type="EMBL" id="JAUCBP010000007">
    <property type="protein sequence ID" value="MDM7860448.1"/>
    <property type="molecule type" value="Genomic_DNA"/>
</dbReference>
<keyword evidence="13" id="KW-0378">Hydrolase</keyword>
<dbReference type="Pfam" id="PF01743">
    <property type="entry name" value="PolyA_pol"/>
    <property type="match status" value="1"/>
</dbReference>
<dbReference type="PROSITE" id="PS51831">
    <property type="entry name" value="HD"/>
    <property type="match status" value="1"/>
</dbReference>
<evidence type="ECO:0000256" key="4">
    <source>
        <dbReference type="ARBA" id="ARBA00022695"/>
    </source>
</evidence>
<evidence type="ECO:0000256" key="1">
    <source>
        <dbReference type="ARBA" id="ARBA00001946"/>
    </source>
</evidence>
<evidence type="ECO:0000256" key="8">
    <source>
        <dbReference type="ARBA" id="ARBA00022840"/>
    </source>
</evidence>
<dbReference type="PIRSF" id="PIRSF000813">
    <property type="entry name" value="CCA_bact"/>
    <property type="match status" value="1"/>
</dbReference>
<dbReference type="Pfam" id="PF01966">
    <property type="entry name" value="HD"/>
    <property type="match status" value="1"/>
</dbReference>
<dbReference type="Pfam" id="PF12627">
    <property type="entry name" value="PolyA_pol_RNAbd"/>
    <property type="match status" value="1"/>
</dbReference>
<keyword evidence="5" id="KW-0479">Metal-binding</keyword>
<dbReference type="EC" id="3.1.4.-" evidence="13"/>
<keyword evidence="14" id="KW-1185">Reference proteome</keyword>
<dbReference type="GO" id="GO:0004810">
    <property type="term" value="F:CCA tRNA nucleotidyltransferase activity"/>
    <property type="evidence" value="ECO:0007669"/>
    <property type="project" value="UniProtKB-EC"/>
</dbReference>
<reference evidence="13 14" key="1">
    <citation type="submission" date="2023-06" db="EMBL/GenBank/DDBJ databases">
        <title>Alteromonas sp. ASW11-36 isolated from intertidal sand.</title>
        <authorList>
            <person name="Li Y."/>
        </authorList>
    </citation>
    <scope>NUCLEOTIDE SEQUENCE [LARGE SCALE GENOMIC DNA]</scope>
    <source>
        <strain evidence="13 14">ASW11-36</strain>
    </source>
</reference>
<keyword evidence="2 11" id="KW-0808">Transferase</keyword>
<evidence type="ECO:0000256" key="7">
    <source>
        <dbReference type="ARBA" id="ARBA00022800"/>
    </source>
</evidence>
<dbReference type="InterPro" id="IPR002646">
    <property type="entry name" value="PolA_pol_head_dom"/>
</dbReference>
<keyword evidence="6" id="KW-0547">Nucleotide-binding</keyword>
<dbReference type="InterPro" id="IPR012006">
    <property type="entry name" value="CCA_bact"/>
</dbReference>
<dbReference type="SUPFAM" id="SSF81301">
    <property type="entry name" value="Nucleotidyltransferase"/>
    <property type="match status" value="1"/>
</dbReference>
<keyword evidence="10 11" id="KW-0694">RNA-binding</keyword>
<dbReference type="InterPro" id="IPR050124">
    <property type="entry name" value="tRNA_CCA-adding_enzyme"/>
</dbReference>
<dbReference type="NCBIfam" id="NF008137">
    <property type="entry name" value="PRK10885.1"/>
    <property type="match status" value="1"/>
</dbReference>
<evidence type="ECO:0000256" key="3">
    <source>
        <dbReference type="ARBA" id="ARBA00022694"/>
    </source>
</evidence>
<dbReference type="CDD" id="cd05398">
    <property type="entry name" value="NT_ClassII-CCAase"/>
    <property type="match status" value="1"/>
</dbReference>
<comment type="cofactor">
    <cofactor evidence="1">
        <name>Mg(2+)</name>
        <dbReference type="ChEBI" id="CHEBI:18420"/>
    </cofactor>
</comment>
<dbReference type="Gene3D" id="1.10.3090.10">
    <property type="entry name" value="cca-adding enzyme, domain 2"/>
    <property type="match status" value="1"/>
</dbReference>
<protein>
    <submittedName>
        <fullName evidence="13">Multifunctional CCA addition/repair protein</fullName>
        <ecNumber evidence="13">2.7.7.72</ecNumber>
        <ecNumber evidence="13">3.1.3.-</ecNumber>
        <ecNumber evidence="13">3.1.4.-</ecNumber>
    </submittedName>
</protein>
<organism evidence="13 14">
    <name type="scientific">Alteromonas arenosi</name>
    <dbReference type="NCBI Taxonomy" id="3055817"/>
    <lineage>
        <taxon>Bacteria</taxon>
        <taxon>Pseudomonadati</taxon>
        <taxon>Pseudomonadota</taxon>
        <taxon>Gammaproteobacteria</taxon>
        <taxon>Alteromonadales</taxon>
        <taxon>Alteromonadaceae</taxon>
        <taxon>Alteromonas/Salinimonas group</taxon>
        <taxon>Alteromonas</taxon>
    </lineage>
</organism>
<evidence type="ECO:0000259" key="12">
    <source>
        <dbReference type="PROSITE" id="PS51831"/>
    </source>
</evidence>
<dbReference type="Gene3D" id="3.30.460.10">
    <property type="entry name" value="Beta Polymerase, domain 2"/>
    <property type="match status" value="1"/>
</dbReference>
<dbReference type="InterPro" id="IPR032828">
    <property type="entry name" value="PolyA_RNA-bd"/>
</dbReference>
<dbReference type="RefSeq" id="WP_289364745.1">
    <property type="nucleotide sequence ID" value="NZ_JAUCBP010000007.1"/>
</dbReference>
<comment type="similarity">
    <text evidence="11">Belongs to the tRNA nucleotidyltransferase/poly(A) polymerase family.</text>
</comment>
<dbReference type="EC" id="2.7.7.72" evidence="13"/>
<dbReference type="InterPro" id="IPR006674">
    <property type="entry name" value="HD_domain"/>
</dbReference>
<dbReference type="Proteomes" id="UP001234343">
    <property type="component" value="Unassembled WGS sequence"/>
</dbReference>
<feature type="domain" description="HD" evidence="12">
    <location>
        <begin position="225"/>
        <end position="329"/>
    </location>
</feature>
<proteinExistence type="inferred from homology"/>
<dbReference type="PANTHER" id="PTHR47545">
    <property type="entry name" value="MULTIFUNCTIONAL CCA PROTEIN"/>
    <property type="match status" value="1"/>
</dbReference>
<accession>A0ABT7SWA5</accession>
<evidence type="ECO:0000256" key="5">
    <source>
        <dbReference type="ARBA" id="ARBA00022723"/>
    </source>
</evidence>
<evidence type="ECO:0000256" key="11">
    <source>
        <dbReference type="RuleBase" id="RU003953"/>
    </source>
</evidence>
<evidence type="ECO:0000313" key="13">
    <source>
        <dbReference type="EMBL" id="MDM7860448.1"/>
    </source>
</evidence>
<dbReference type="EC" id="3.1.3.-" evidence="13"/>
<dbReference type="SUPFAM" id="SSF81891">
    <property type="entry name" value="Poly A polymerase C-terminal region-like"/>
    <property type="match status" value="1"/>
</dbReference>
<evidence type="ECO:0000256" key="6">
    <source>
        <dbReference type="ARBA" id="ARBA00022741"/>
    </source>
</evidence>
<evidence type="ECO:0000256" key="2">
    <source>
        <dbReference type="ARBA" id="ARBA00022679"/>
    </source>
</evidence>
<dbReference type="GO" id="GO:0016787">
    <property type="term" value="F:hydrolase activity"/>
    <property type="evidence" value="ECO:0007669"/>
    <property type="project" value="UniProtKB-KW"/>
</dbReference>
<keyword evidence="8" id="KW-0067">ATP-binding</keyword>
<gene>
    <name evidence="13" type="ORF">QTP81_07555</name>
</gene>
<keyword evidence="7" id="KW-0692">RNA repair</keyword>
<evidence type="ECO:0000256" key="10">
    <source>
        <dbReference type="ARBA" id="ARBA00022884"/>
    </source>
</evidence>
<keyword evidence="4 13" id="KW-0548">Nucleotidyltransferase</keyword>
<dbReference type="PANTHER" id="PTHR47545:SF1">
    <property type="entry name" value="MULTIFUNCTIONAL CCA PROTEIN"/>
    <property type="match status" value="1"/>
</dbReference>
<name>A0ABT7SWA5_9ALTE</name>
<sequence length="410" mass="46549">MSLNVYLVGGAVRDQLMGKDAHDKDYVVVGATPVQMKKLGYQSVGADFPVFLHPETKDEYALARTERKSGRGYHGFVVDASESVTLEEDLARRDLTINSMAQDASGNIVDPFNGQQDLANKVLRHTTEAFCEDPVRVLRVARFLARFGDDWSIHADTLALMQQMQIDGELDHLVAERVWKEMEKALGEPHPDLFFKTLDGLGIFPEIEVMHGVEQPQQYHPEGDVFIHTMLTLRRAAELGFSRETVFACLTHDFGKPVTYQMHGNLHGHEQAGVSVVEAFCERWRVPTRYKQLGMLTSENHTRLHRMFELTPKKLHRLIITSMNALEHPERFEQFVQACQCDAQGRGETLREKPYKQADFARTLVNDMKAFDKKAAVQEALSRGRTGPAIGEAVRVSEIDWIRQYIKQKA</sequence>
<evidence type="ECO:0000256" key="9">
    <source>
        <dbReference type="ARBA" id="ARBA00022842"/>
    </source>
</evidence>
<comment type="caution">
    <text evidence="13">The sequence shown here is derived from an EMBL/GenBank/DDBJ whole genome shotgun (WGS) entry which is preliminary data.</text>
</comment>
<keyword evidence="9" id="KW-0460">Magnesium</keyword>
<evidence type="ECO:0000313" key="14">
    <source>
        <dbReference type="Proteomes" id="UP001234343"/>
    </source>
</evidence>